<dbReference type="Pfam" id="PF17171">
    <property type="entry name" value="GST_C_6"/>
    <property type="match status" value="1"/>
</dbReference>
<dbReference type="GO" id="GO:0005737">
    <property type="term" value="C:cytoplasm"/>
    <property type="evidence" value="ECO:0007669"/>
    <property type="project" value="TreeGrafter"/>
</dbReference>
<dbReference type="SFLD" id="SFLDS00019">
    <property type="entry name" value="Glutathione_Transferase_(cytos"/>
    <property type="match status" value="1"/>
</dbReference>
<evidence type="ECO:0000256" key="1">
    <source>
        <dbReference type="ARBA" id="ARBA00006475"/>
    </source>
</evidence>
<dbReference type="Proteomes" id="UP001212152">
    <property type="component" value="Unassembled WGS sequence"/>
</dbReference>
<comment type="caution">
    <text evidence="3">The sequence shown here is derived from an EMBL/GenBank/DDBJ whole genome shotgun (WGS) entry which is preliminary data.</text>
</comment>
<keyword evidence="4" id="KW-1185">Reference proteome</keyword>
<protein>
    <recommendedName>
        <fullName evidence="2">GST C-terminal domain-containing protein</fullName>
    </recommendedName>
</protein>
<dbReference type="CDD" id="cd03193">
    <property type="entry name" value="GST_C_Metaxin"/>
    <property type="match status" value="1"/>
</dbReference>
<dbReference type="InterPro" id="IPR026928">
    <property type="entry name" value="FAX/IsoI-like"/>
</dbReference>
<evidence type="ECO:0000259" key="2">
    <source>
        <dbReference type="PROSITE" id="PS50405"/>
    </source>
</evidence>
<dbReference type="Gene3D" id="1.20.1050.10">
    <property type="match status" value="1"/>
</dbReference>
<sequence>MDLVRDLTAAHVLKGLGVVATLVAFKKTISFLTAKYSPPEKLHADNKPGPTDTVVLYQFPRPDNVAFPSLSPPCVKLEAYLRLCGVSYVNRFTIAGLGKSPMGTAPFISLNGVLHADSNLIIPLLEETGLSTGLSAHLTPVQQAQAHAIQCMVDDVIYHALVYERWQLDDNWASYKQMVFGKAPFFVKQLVAPMIRAKTVTALQAHKIGRHTYREVLEKHGRCIDALAVLLGDQEFFFGGERPSLVDVTVFAHLGCILALQIKTMGLAQQIRAKPNLVRLVERMAALTKLNA</sequence>
<feature type="domain" description="GST C-terminal" evidence="2">
    <location>
        <begin position="139"/>
        <end position="292"/>
    </location>
</feature>
<dbReference type="InterPro" id="IPR012336">
    <property type="entry name" value="Thioredoxin-like_fold"/>
</dbReference>
<comment type="similarity">
    <text evidence="1">Belongs to the FAX family.</text>
</comment>
<dbReference type="InterPro" id="IPR033468">
    <property type="entry name" value="Metaxin_GST"/>
</dbReference>
<dbReference type="InterPro" id="IPR010987">
    <property type="entry name" value="Glutathione-S-Trfase_C-like"/>
</dbReference>
<dbReference type="InterPro" id="IPR040079">
    <property type="entry name" value="Glutathione_S-Trfase"/>
</dbReference>
<dbReference type="InterPro" id="IPR036249">
    <property type="entry name" value="Thioredoxin-like_sf"/>
</dbReference>
<dbReference type="Gene3D" id="3.40.30.10">
    <property type="entry name" value="Glutaredoxin"/>
    <property type="match status" value="1"/>
</dbReference>
<dbReference type="SUPFAM" id="SSF47616">
    <property type="entry name" value="GST C-terminal domain-like"/>
    <property type="match status" value="1"/>
</dbReference>
<organism evidence="3 4">
    <name type="scientific">Geranomyces variabilis</name>
    <dbReference type="NCBI Taxonomy" id="109894"/>
    <lineage>
        <taxon>Eukaryota</taxon>
        <taxon>Fungi</taxon>
        <taxon>Fungi incertae sedis</taxon>
        <taxon>Chytridiomycota</taxon>
        <taxon>Chytridiomycota incertae sedis</taxon>
        <taxon>Chytridiomycetes</taxon>
        <taxon>Spizellomycetales</taxon>
        <taxon>Powellomycetaceae</taxon>
        <taxon>Geranomyces</taxon>
    </lineage>
</organism>
<dbReference type="SFLD" id="SFLDG01180">
    <property type="entry name" value="SUF1"/>
    <property type="match status" value="1"/>
</dbReference>
<dbReference type="PANTHER" id="PTHR12289:SF41">
    <property type="entry name" value="FAILED AXON CONNECTIONS-RELATED"/>
    <property type="match status" value="1"/>
</dbReference>
<evidence type="ECO:0000313" key="3">
    <source>
        <dbReference type="EMBL" id="KAJ3181251.1"/>
    </source>
</evidence>
<dbReference type="AlphaFoldDB" id="A0AAD5XS15"/>
<dbReference type="EMBL" id="JADGJQ010000013">
    <property type="protein sequence ID" value="KAJ3181251.1"/>
    <property type="molecule type" value="Genomic_DNA"/>
</dbReference>
<dbReference type="SUPFAM" id="SSF52833">
    <property type="entry name" value="Thioredoxin-like"/>
    <property type="match status" value="1"/>
</dbReference>
<proteinExistence type="inferred from homology"/>
<accession>A0AAD5XS15</accession>
<dbReference type="Pfam" id="PF17172">
    <property type="entry name" value="GST_N_4"/>
    <property type="match status" value="1"/>
</dbReference>
<gene>
    <name evidence="3" type="ORF">HDU87_001380</name>
</gene>
<dbReference type="InterPro" id="IPR036282">
    <property type="entry name" value="Glutathione-S-Trfase_C_sf"/>
</dbReference>
<name>A0AAD5XS15_9FUNG</name>
<reference evidence="3" key="1">
    <citation type="submission" date="2020-05" db="EMBL/GenBank/DDBJ databases">
        <title>Phylogenomic resolution of chytrid fungi.</title>
        <authorList>
            <person name="Stajich J.E."/>
            <person name="Amses K."/>
            <person name="Simmons R."/>
            <person name="Seto K."/>
            <person name="Myers J."/>
            <person name="Bonds A."/>
            <person name="Quandt C.A."/>
            <person name="Barry K."/>
            <person name="Liu P."/>
            <person name="Grigoriev I."/>
            <person name="Longcore J.E."/>
            <person name="James T.Y."/>
        </authorList>
    </citation>
    <scope>NUCLEOTIDE SEQUENCE</scope>
    <source>
        <strain evidence="3">JEL0379</strain>
    </source>
</reference>
<dbReference type="PANTHER" id="PTHR12289">
    <property type="entry name" value="METAXIN RELATED"/>
    <property type="match status" value="1"/>
</dbReference>
<dbReference type="SFLD" id="SFLDG01200">
    <property type="entry name" value="SUF1.1"/>
    <property type="match status" value="1"/>
</dbReference>
<dbReference type="InterPro" id="IPR050931">
    <property type="entry name" value="Mito_Protein_Transport_Metaxin"/>
</dbReference>
<evidence type="ECO:0000313" key="4">
    <source>
        <dbReference type="Proteomes" id="UP001212152"/>
    </source>
</evidence>
<dbReference type="PROSITE" id="PS50405">
    <property type="entry name" value="GST_CTER"/>
    <property type="match status" value="1"/>
</dbReference>